<accession>D2QFS4</accession>
<dbReference type="PANTHER" id="PTHR30600">
    <property type="entry name" value="CYTOCHROME C PEROXIDASE-RELATED"/>
    <property type="match status" value="1"/>
</dbReference>
<reference evidence="9 10" key="1">
    <citation type="journal article" date="2010" name="Stand. Genomic Sci.">
        <title>Complete genome sequence of Spirosoma linguale type strain (1).</title>
        <authorList>
            <person name="Lail K."/>
            <person name="Sikorski J."/>
            <person name="Saunders E."/>
            <person name="Lapidus A."/>
            <person name="Glavina Del Rio T."/>
            <person name="Copeland A."/>
            <person name="Tice H."/>
            <person name="Cheng J.-F."/>
            <person name="Lucas S."/>
            <person name="Nolan M."/>
            <person name="Bruce D."/>
            <person name="Goodwin L."/>
            <person name="Pitluck S."/>
            <person name="Ivanova N."/>
            <person name="Mavromatis K."/>
            <person name="Ovchinnikova G."/>
            <person name="Pati A."/>
            <person name="Chen A."/>
            <person name="Palaniappan K."/>
            <person name="Land M."/>
            <person name="Hauser L."/>
            <person name="Chang Y.-J."/>
            <person name="Jeffries C.D."/>
            <person name="Chain P."/>
            <person name="Brettin T."/>
            <person name="Detter J.C."/>
            <person name="Schuetze A."/>
            <person name="Rohde M."/>
            <person name="Tindall B.J."/>
            <person name="Goeker M."/>
            <person name="Bristow J."/>
            <person name="Eisen J.A."/>
            <person name="Markowitz V."/>
            <person name="Hugenholtz P."/>
            <person name="Kyrpides N.C."/>
            <person name="Klenk H.-P."/>
            <person name="Chen F."/>
        </authorList>
    </citation>
    <scope>NUCLEOTIDE SEQUENCE [LARGE SCALE GENOMIC DNA]</scope>
    <source>
        <strain evidence="10">ATCC 33905 / DSM 74 / LMG 10896 / Claus 1</strain>
    </source>
</reference>
<proteinExistence type="predicted"/>
<evidence type="ECO:0000259" key="8">
    <source>
        <dbReference type="PROSITE" id="PS51007"/>
    </source>
</evidence>
<name>D2QFS4_SPILD</name>
<keyword evidence="2 7" id="KW-0349">Heme</keyword>
<comment type="subcellular location">
    <subcellularLocation>
        <location evidence="1">Cell envelope</location>
    </subcellularLocation>
</comment>
<evidence type="ECO:0000256" key="4">
    <source>
        <dbReference type="ARBA" id="ARBA00022729"/>
    </source>
</evidence>
<evidence type="ECO:0000256" key="3">
    <source>
        <dbReference type="ARBA" id="ARBA00022723"/>
    </source>
</evidence>
<dbReference type="Proteomes" id="UP000002028">
    <property type="component" value="Chromosome"/>
</dbReference>
<evidence type="ECO:0000313" key="10">
    <source>
        <dbReference type="Proteomes" id="UP000002028"/>
    </source>
</evidence>
<dbReference type="STRING" id="504472.Slin_2428"/>
<dbReference type="InterPro" id="IPR036909">
    <property type="entry name" value="Cyt_c-like_dom_sf"/>
</dbReference>
<dbReference type="SUPFAM" id="SSF46626">
    <property type="entry name" value="Cytochrome c"/>
    <property type="match status" value="2"/>
</dbReference>
<dbReference type="InterPro" id="IPR009056">
    <property type="entry name" value="Cyt_c-like_dom"/>
</dbReference>
<gene>
    <name evidence="9" type="ordered locus">Slin_2428</name>
</gene>
<dbReference type="GO" id="GO:0046872">
    <property type="term" value="F:metal ion binding"/>
    <property type="evidence" value="ECO:0007669"/>
    <property type="project" value="UniProtKB-KW"/>
</dbReference>
<keyword evidence="10" id="KW-1185">Reference proteome</keyword>
<protein>
    <submittedName>
        <fullName evidence="9">Di-heme cytochrome c peroxidase</fullName>
    </submittedName>
</protein>
<dbReference type="AlphaFoldDB" id="D2QFS4"/>
<evidence type="ECO:0000313" key="9">
    <source>
        <dbReference type="EMBL" id="ADB38448.1"/>
    </source>
</evidence>
<keyword evidence="3 7" id="KW-0479">Metal-binding</keyword>
<feature type="domain" description="Cytochrome c" evidence="8">
    <location>
        <begin position="233"/>
        <end position="343"/>
    </location>
</feature>
<dbReference type="Pfam" id="PF03150">
    <property type="entry name" value="CCP_MauG"/>
    <property type="match status" value="1"/>
</dbReference>
<dbReference type="KEGG" id="sli:Slin_2428"/>
<dbReference type="PANTHER" id="PTHR30600:SF10">
    <property type="entry name" value="BLL6722 PROTEIN"/>
    <property type="match status" value="1"/>
</dbReference>
<dbReference type="eggNOG" id="COG1858">
    <property type="taxonomic scope" value="Bacteria"/>
</dbReference>
<sequence length="358" mass="38825">MSFKDVNLSFMKKLLFILAISVLVLQGCSKPSESPDASVPTGSARPELASYNYLVELPAHIQQALITVDNSPATNPITNNGATLGRVLFYDKNLSLNRTVSCGSCHKQAAAFDDDVALSKGFANARTTRNSMSLLNIRFYKSGRMFWDERVPTVEKQALQPIQNPLEMGLTLTELESRVKSLTYYPDLFQKAFGSPVIDSVRIAKALAQFERSIVSYQSKYDKVKQGLETFTAAESRGEQIFLTAPNPGPGGGGIACAGCHTPPMFITSTPAGGFAFPLESGINGQNRFKSGSLRNIATRKFLFHAGTIADLNAMFTGPQPVPAHGVPPQDVAAMIAFLNTLTDTAITQDPKYSDPFR</sequence>
<dbReference type="GO" id="GO:0030313">
    <property type="term" value="C:cell envelope"/>
    <property type="evidence" value="ECO:0007669"/>
    <property type="project" value="UniProtKB-SubCell"/>
</dbReference>
<evidence type="ECO:0000256" key="7">
    <source>
        <dbReference type="PROSITE-ProRule" id="PRU00433"/>
    </source>
</evidence>
<dbReference type="GO" id="GO:0020037">
    <property type="term" value="F:heme binding"/>
    <property type="evidence" value="ECO:0007669"/>
    <property type="project" value="InterPro"/>
</dbReference>
<organism evidence="9 10">
    <name type="scientific">Spirosoma linguale (strain ATCC 33905 / DSM 74 / LMG 10896 / Claus 1)</name>
    <dbReference type="NCBI Taxonomy" id="504472"/>
    <lineage>
        <taxon>Bacteria</taxon>
        <taxon>Pseudomonadati</taxon>
        <taxon>Bacteroidota</taxon>
        <taxon>Cytophagia</taxon>
        <taxon>Cytophagales</taxon>
        <taxon>Cytophagaceae</taxon>
        <taxon>Spirosoma</taxon>
    </lineage>
</organism>
<dbReference type="Gene3D" id="1.10.760.10">
    <property type="entry name" value="Cytochrome c-like domain"/>
    <property type="match status" value="2"/>
</dbReference>
<dbReference type="InterPro" id="IPR004852">
    <property type="entry name" value="Di-haem_cyt_c_peroxidsae"/>
</dbReference>
<dbReference type="InterPro" id="IPR051395">
    <property type="entry name" value="Cytochrome_c_Peroxidase/MauG"/>
</dbReference>
<evidence type="ECO:0000256" key="2">
    <source>
        <dbReference type="ARBA" id="ARBA00022617"/>
    </source>
</evidence>
<keyword evidence="6 7" id="KW-0408">Iron</keyword>
<keyword evidence="9" id="KW-0575">Peroxidase</keyword>
<dbReference type="HOGENOM" id="CLU_034652_3_3_10"/>
<keyword evidence="4" id="KW-0732">Signal</keyword>
<dbReference type="EMBL" id="CP001769">
    <property type="protein sequence ID" value="ADB38448.1"/>
    <property type="molecule type" value="Genomic_DNA"/>
</dbReference>
<dbReference type="PROSITE" id="PS51257">
    <property type="entry name" value="PROKAR_LIPOPROTEIN"/>
    <property type="match status" value="1"/>
</dbReference>
<evidence type="ECO:0000256" key="1">
    <source>
        <dbReference type="ARBA" id="ARBA00004196"/>
    </source>
</evidence>
<dbReference type="GO" id="GO:0009055">
    <property type="term" value="F:electron transfer activity"/>
    <property type="evidence" value="ECO:0007669"/>
    <property type="project" value="InterPro"/>
</dbReference>
<evidence type="ECO:0000256" key="6">
    <source>
        <dbReference type="ARBA" id="ARBA00023004"/>
    </source>
</evidence>
<evidence type="ECO:0000256" key="5">
    <source>
        <dbReference type="ARBA" id="ARBA00023002"/>
    </source>
</evidence>
<dbReference type="GO" id="GO:0004130">
    <property type="term" value="F:cytochrome-c peroxidase activity"/>
    <property type="evidence" value="ECO:0007669"/>
    <property type="project" value="TreeGrafter"/>
</dbReference>
<dbReference type="PROSITE" id="PS51007">
    <property type="entry name" value="CYTC"/>
    <property type="match status" value="1"/>
</dbReference>
<keyword evidence="5" id="KW-0560">Oxidoreductase</keyword>